<dbReference type="GO" id="GO:0031956">
    <property type="term" value="F:medium-chain fatty acid-CoA ligase activity"/>
    <property type="evidence" value="ECO:0007669"/>
    <property type="project" value="TreeGrafter"/>
</dbReference>
<sequence length="367" mass="40470">MIWTTDNVQRIILDVAGRILKIPHAGLPTQVRADLDLSLDLGLDSLRRMELAAYLNELFGLLQTSATNYLLAGTTLEHWTNCILRARSDDDRFLTFRTSGTGGATKSITHSMASLVSEAQFLAQLLAPPGQIISSVPANHIYGFLYTVLLPSLWKRPMRLLTDVSMADIEADSLLVGTPFTWQFIDQSFLGAAKLPCRGVSSTAPMPPGLFTRLMEAGVSLTEVYGSSDTGGLGFRHAPDAPFVLFPYVVLSRSEPLTVTRTDTSETFVIPDRLEQLSSREIRLLGRLDDAVQIAGVNVYPTHIRQIIEQCPLVAECDVYAKAVAGDTQLYAAVHLRALSDSSREACLRWIRQHLSAPELPNHLYLY</sequence>
<proteinExistence type="inferred from homology"/>
<dbReference type="PANTHER" id="PTHR43201:SF8">
    <property type="entry name" value="ACYL-COA SYNTHETASE FAMILY MEMBER 3"/>
    <property type="match status" value="1"/>
</dbReference>
<dbReference type="InterPro" id="IPR045851">
    <property type="entry name" value="AMP-bd_C_sf"/>
</dbReference>
<reference evidence="3 4" key="1">
    <citation type="submission" date="2019-01" db="EMBL/GenBank/DDBJ databases">
        <title>Spirosoma flava sp. nov., a propanil-degrading bacterium isolated from herbicide-contaminated soil.</title>
        <authorList>
            <person name="Zhang L."/>
            <person name="Jiang J.-D."/>
        </authorList>
    </citation>
    <scope>NUCLEOTIDE SEQUENCE [LARGE SCALE GENOMIC DNA]</scope>
    <source>
        <strain evidence="3 4">TY50</strain>
    </source>
</reference>
<dbReference type="InterPro" id="IPR009081">
    <property type="entry name" value="PP-bd_ACP"/>
</dbReference>
<dbReference type="SUPFAM" id="SSF56801">
    <property type="entry name" value="Acetyl-CoA synthetase-like"/>
    <property type="match status" value="1"/>
</dbReference>
<dbReference type="GO" id="GO:0006631">
    <property type="term" value="P:fatty acid metabolic process"/>
    <property type="evidence" value="ECO:0007669"/>
    <property type="project" value="TreeGrafter"/>
</dbReference>
<dbReference type="EMBL" id="SBLB01000004">
    <property type="protein sequence ID" value="RYC68867.1"/>
    <property type="molecule type" value="Genomic_DNA"/>
</dbReference>
<dbReference type="PANTHER" id="PTHR43201">
    <property type="entry name" value="ACYL-COA SYNTHETASE"/>
    <property type="match status" value="1"/>
</dbReference>
<dbReference type="InterPro" id="IPR042099">
    <property type="entry name" value="ANL_N_sf"/>
</dbReference>
<evidence type="ECO:0000313" key="4">
    <source>
        <dbReference type="Proteomes" id="UP000290407"/>
    </source>
</evidence>
<name>A0A4Q2UHI8_9BACT</name>
<dbReference type="Pfam" id="PF00550">
    <property type="entry name" value="PP-binding"/>
    <property type="match status" value="1"/>
</dbReference>
<evidence type="ECO:0000313" key="3">
    <source>
        <dbReference type="EMBL" id="RYC68867.1"/>
    </source>
</evidence>
<evidence type="ECO:0000259" key="2">
    <source>
        <dbReference type="PROSITE" id="PS50075"/>
    </source>
</evidence>
<dbReference type="InterPro" id="IPR036736">
    <property type="entry name" value="ACP-like_sf"/>
</dbReference>
<feature type="domain" description="Carrier" evidence="2">
    <location>
        <begin position="6"/>
        <end position="87"/>
    </location>
</feature>
<keyword evidence="3" id="KW-0436">Ligase</keyword>
<evidence type="ECO:0000256" key="1">
    <source>
        <dbReference type="ARBA" id="ARBA00006432"/>
    </source>
</evidence>
<dbReference type="Gene3D" id="1.10.1200.10">
    <property type="entry name" value="ACP-like"/>
    <property type="match status" value="1"/>
</dbReference>
<dbReference type="SUPFAM" id="SSF47336">
    <property type="entry name" value="ACP-like"/>
    <property type="match status" value="1"/>
</dbReference>
<comment type="similarity">
    <text evidence="1">Belongs to the ATP-dependent AMP-binding enzyme family.</text>
</comment>
<keyword evidence="4" id="KW-1185">Reference proteome</keyword>
<organism evidence="3 4">
    <name type="scientific">Spirosoma sordidisoli</name>
    <dbReference type="NCBI Taxonomy" id="2502893"/>
    <lineage>
        <taxon>Bacteria</taxon>
        <taxon>Pseudomonadati</taxon>
        <taxon>Bacteroidota</taxon>
        <taxon>Cytophagia</taxon>
        <taxon>Cytophagales</taxon>
        <taxon>Cytophagaceae</taxon>
        <taxon>Spirosoma</taxon>
    </lineage>
</organism>
<gene>
    <name evidence="3" type="ORF">EQG79_15745</name>
</gene>
<protein>
    <submittedName>
        <fullName evidence="3">4-coumarate--CoA ligase</fullName>
    </submittedName>
</protein>
<dbReference type="RefSeq" id="WP_129602485.1">
    <property type="nucleotide sequence ID" value="NZ_SBLB01000004.1"/>
</dbReference>
<dbReference type="PROSITE" id="PS50075">
    <property type="entry name" value="CARRIER"/>
    <property type="match status" value="1"/>
</dbReference>
<comment type="caution">
    <text evidence="3">The sequence shown here is derived from an EMBL/GenBank/DDBJ whole genome shotgun (WGS) entry which is preliminary data.</text>
</comment>
<dbReference type="Gene3D" id="3.40.50.12780">
    <property type="entry name" value="N-terminal domain of ligase-like"/>
    <property type="match status" value="1"/>
</dbReference>
<dbReference type="Gene3D" id="3.30.300.30">
    <property type="match status" value="1"/>
</dbReference>
<dbReference type="Proteomes" id="UP000290407">
    <property type="component" value="Unassembled WGS sequence"/>
</dbReference>
<accession>A0A4Q2UHI8</accession>
<dbReference type="AlphaFoldDB" id="A0A4Q2UHI8"/>